<feature type="transmembrane region" description="Helical" evidence="1">
    <location>
        <begin position="108"/>
        <end position="129"/>
    </location>
</feature>
<keyword evidence="1" id="KW-0472">Membrane</keyword>
<keyword evidence="1" id="KW-1133">Transmembrane helix</keyword>
<proteinExistence type="predicted"/>
<protein>
    <recommendedName>
        <fullName evidence="4">Anti-sigma factor</fullName>
    </recommendedName>
</protein>
<evidence type="ECO:0000313" key="2">
    <source>
        <dbReference type="EMBL" id="OEE61590.1"/>
    </source>
</evidence>
<dbReference type="Proteomes" id="UP000095039">
    <property type="component" value="Unassembled WGS sequence"/>
</dbReference>
<evidence type="ECO:0000313" key="3">
    <source>
        <dbReference type="Proteomes" id="UP000095039"/>
    </source>
</evidence>
<evidence type="ECO:0008006" key="4">
    <source>
        <dbReference type="Google" id="ProtNLM"/>
    </source>
</evidence>
<gene>
    <name evidence="2" type="ORF">A1OK_09535</name>
</gene>
<evidence type="ECO:0000256" key="1">
    <source>
        <dbReference type="SAM" id="Phobius"/>
    </source>
</evidence>
<keyword evidence="3" id="KW-1185">Reference proteome</keyword>
<dbReference type="EMBL" id="AJWN02000046">
    <property type="protein sequence ID" value="OEE61590.1"/>
    <property type="molecule type" value="Genomic_DNA"/>
</dbReference>
<accession>A0A1E5C7W5</accession>
<reference evidence="2 3" key="1">
    <citation type="journal article" date="2012" name="Science">
        <title>Ecological populations of bacteria act as socially cohesive units of antibiotic production and resistance.</title>
        <authorList>
            <person name="Cordero O.X."/>
            <person name="Wildschutte H."/>
            <person name="Kirkup B."/>
            <person name="Proehl S."/>
            <person name="Ngo L."/>
            <person name="Hussain F."/>
            <person name="Le Roux F."/>
            <person name="Mincer T."/>
            <person name="Polz M.F."/>
        </authorList>
    </citation>
    <scope>NUCLEOTIDE SEQUENCE [LARGE SCALE GENOMIC DNA]</scope>
    <source>
        <strain evidence="2 3">FF-454</strain>
    </source>
</reference>
<keyword evidence="1" id="KW-0812">Transmembrane</keyword>
<dbReference type="RefSeq" id="WP_016959994.1">
    <property type="nucleotide sequence ID" value="NZ_AJWN02000046.1"/>
</dbReference>
<sequence length="257" mass="29114">MSELKSSHRYNSQELRDKLAAEYVLGTLPPRVRRRLETLTENDPSWWEYIEIWQQHFSAFNPAIDANTDDSQFSTPPASVWKNLSLAIFPSSTNTPENIKPSLFRHPWFVPVGFVFSLMVGILINPVFVSQTPISSVAQVKPASYLAMMSSADEPNLFALVAYQGAKPGESNLRLQRNLRDTDLPMENAVVWMVDKDTGTRKEIGSLRSINDTRFMTPTEWKALKNSTELIVTAEMSPTSQVLYRGRCVQLSDWNAI</sequence>
<comment type="caution">
    <text evidence="2">The sequence shown here is derived from an EMBL/GenBank/DDBJ whole genome shotgun (WGS) entry which is preliminary data.</text>
</comment>
<name>A0A1E5C7W5_9GAMM</name>
<organism evidence="2 3">
    <name type="scientific">Enterovibrio norvegicus FF-454</name>
    <dbReference type="NCBI Taxonomy" id="1185651"/>
    <lineage>
        <taxon>Bacteria</taxon>
        <taxon>Pseudomonadati</taxon>
        <taxon>Pseudomonadota</taxon>
        <taxon>Gammaproteobacteria</taxon>
        <taxon>Vibrionales</taxon>
        <taxon>Vibrionaceae</taxon>
        <taxon>Enterovibrio</taxon>
    </lineage>
</organism>
<dbReference type="AlphaFoldDB" id="A0A1E5C7W5"/>